<sequence>MRQWLKSKQEVLKQRRQNTERSSVFDVLFELVLWLPELIIFPIRMVIWLIKGIGRLIGLISDLT</sequence>
<comment type="caution">
    <text evidence="2">The sequence shown here is derived from an EMBL/GenBank/DDBJ whole genome shotgun (WGS) entry which is preliminary data.</text>
</comment>
<dbReference type="EMBL" id="WMFA01000008">
    <property type="protein sequence ID" value="MYL72318.1"/>
    <property type="molecule type" value="Genomic_DNA"/>
</dbReference>
<keyword evidence="1" id="KW-0472">Membrane</keyword>
<feature type="transmembrane region" description="Helical" evidence="1">
    <location>
        <begin position="31"/>
        <end position="50"/>
    </location>
</feature>
<gene>
    <name evidence="2" type="ORF">GLW00_15845</name>
</gene>
<evidence type="ECO:0000313" key="3">
    <source>
        <dbReference type="Proteomes" id="UP000450457"/>
    </source>
</evidence>
<name>A0A845FEW5_9BACI</name>
<dbReference type="OrthoDB" id="2706699at2"/>
<accession>A0A845FEW5</accession>
<dbReference type="AlphaFoldDB" id="A0A845FEW5"/>
<proteinExistence type="predicted"/>
<organism evidence="2 3">
    <name type="scientific">Halobacillus litoralis</name>
    <dbReference type="NCBI Taxonomy" id="45668"/>
    <lineage>
        <taxon>Bacteria</taxon>
        <taxon>Bacillati</taxon>
        <taxon>Bacillota</taxon>
        <taxon>Bacilli</taxon>
        <taxon>Bacillales</taxon>
        <taxon>Bacillaceae</taxon>
        <taxon>Halobacillus</taxon>
    </lineage>
</organism>
<protein>
    <submittedName>
        <fullName evidence="2">Uncharacterized protein</fullName>
    </submittedName>
</protein>
<evidence type="ECO:0000256" key="1">
    <source>
        <dbReference type="SAM" id="Phobius"/>
    </source>
</evidence>
<dbReference type="GeneID" id="78008482"/>
<evidence type="ECO:0000313" key="2">
    <source>
        <dbReference type="EMBL" id="MYL72318.1"/>
    </source>
</evidence>
<reference evidence="2 3" key="1">
    <citation type="submission" date="2019-11" db="EMBL/GenBank/DDBJ databases">
        <title>Genome sequences of 17 halophilic strains isolated from different environments.</title>
        <authorList>
            <person name="Furrow R.E."/>
        </authorList>
    </citation>
    <scope>NUCLEOTIDE SEQUENCE [LARGE SCALE GENOMIC DNA]</scope>
    <source>
        <strain evidence="2 3">SL-4</strain>
    </source>
</reference>
<keyword evidence="1" id="KW-1133">Transmembrane helix</keyword>
<dbReference type="Proteomes" id="UP000450457">
    <property type="component" value="Unassembled WGS sequence"/>
</dbReference>
<keyword evidence="1" id="KW-0812">Transmembrane</keyword>
<dbReference type="RefSeq" id="WP_160915684.1">
    <property type="nucleotide sequence ID" value="NZ_WMFA01000008.1"/>
</dbReference>